<accession>A0A8S5VFL4</accession>
<dbReference type="EMBL" id="BK016261">
    <property type="protein sequence ID" value="DAG05533.1"/>
    <property type="molecule type" value="Genomic_DNA"/>
</dbReference>
<proteinExistence type="predicted"/>
<protein>
    <submittedName>
        <fullName evidence="1">Uncharacterized protein</fullName>
    </submittedName>
</protein>
<sequence>MSSKQQNPRCPQWTPGVLSNIRPLALLREAGWIC</sequence>
<reference evidence="1" key="1">
    <citation type="journal article" date="2021" name="Proc. Natl. Acad. Sci. U.S.A.">
        <title>A Catalog of Tens of Thousands of Viruses from Human Metagenomes Reveals Hidden Associations with Chronic Diseases.</title>
        <authorList>
            <person name="Tisza M.J."/>
            <person name="Buck C.B."/>
        </authorList>
    </citation>
    <scope>NUCLEOTIDE SEQUENCE</scope>
    <source>
        <strain evidence="1">CtNHj22</strain>
    </source>
</reference>
<evidence type="ECO:0000313" key="1">
    <source>
        <dbReference type="EMBL" id="DAG05533.1"/>
    </source>
</evidence>
<name>A0A8S5VFL4_9CAUD</name>
<organism evidence="1">
    <name type="scientific">Siphoviridae sp. ctNHj22</name>
    <dbReference type="NCBI Taxonomy" id="2825468"/>
    <lineage>
        <taxon>Viruses</taxon>
        <taxon>Duplodnaviria</taxon>
        <taxon>Heunggongvirae</taxon>
        <taxon>Uroviricota</taxon>
        <taxon>Caudoviricetes</taxon>
    </lineage>
</organism>